<evidence type="ECO:0000256" key="3">
    <source>
        <dbReference type="SAM" id="MobiDB-lite"/>
    </source>
</evidence>
<dbReference type="Pfam" id="PF22976">
    <property type="entry name" value="RRM_10"/>
    <property type="match status" value="1"/>
</dbReference>
<comment type="caution">
    <text evidence="5">The sequence shown here is derived from an EMBL/GenBank/DDBJ whole genome shotgun (WGS) entry which is preliminary data.</text>
</comment>
<dbReference type="InterPro" id="IPR012677">
    <property type="entry name" value="Nucleotide-bd_a/b_plait_sf"/>
</dbReference>
<dbReference type="Pfam" id="PF13893">
    <property type="entry name" value="RRM_5"/>
    <property type="match status" value="1"/>
</dbReference>
<keyword evidence="6" id="KW-1185">Reference proteome</keyword>
<feature type="compositionally biased region" description="Pro residues" evidence="3">
    <location>
        <begin position="35"/>
        <end position="49"/>
    </location>
</feature>
<feature type="region of interest" description="Disordered" evidence="3">
    <location>
        <begin position="1"/>
        <end position="51"/>
    </location>
</feature>
<name>A0A5B7E4R6_PORTR</name>
<feature type="domain" description="RRM" evidence="4">
    <location>
        <begin position="164"/>
        <end position="233"/>
    </location>
</feature>
<feature type="compositionally biased region" description="Low complexity" evidence="3">
    <location>
        <begin position="1"/>
        <end position="18"/>
    </location>
</feature>
<dbReference type="PANTHER" id="PTHR15592">
    <property type="entry name" value="MATRIN 3/NUCLEAR PROTEIN 220-RELATED"/>
    <property type="match status" value="1"/>
</dbReference>
<keyword evidence="5" id="KW-0687">Ribonucleoprotein</keyword>
<dbReference type="GO" id="GO:1990904">
    <property type="term" value="C:ribonucleoprotein complex"/>
    <property type="evidence" value="ECO:0007669"/>
    <property type="project" value="UniProtKB-KW"/>
</dbReference>
<dbReference type="SMART" id="SM00360">
    <property type="entry name" value="RRM"/>
    <property type="match status" value="2"/>
</dbReference>
<dbReference type="InterPro" id="IPR035979">
    <property type="entry name" value="RBD_domain_sf"/>
</dbReference>
<evidence type="ECO:0000259" key="4">
    <source>
        <dbReference type="PROSITE" id="PS50102"/>
    </source>
</evidence>
<dbReference type="CDD" id="cd12424">
    <property type="entry name" value="RRM3_hnRNPL_like"/>
    <property type="match status" value="1"/>
</dbReference>
<protein>
    <submittedName>
        <fullName evidence="5">Heterogeneous nuclear ribonucleoprotein L</fullName>
    </submittedName>
</protein>
<dbReference type="PROSITE" id="PS50102">
    <property type="entry name" value="RRM"/>
    <property type="match status" value="1"/>
</dbReference>
<keyword evidence="1 2" id="KW-0694">RNA-binding</keyword>
<gene>
    <name evidence="5" type="primary">Hnrnpl</name>
    <name evidence="5" type="ORF">E2C01_022187</name>
</gene>
<dbReference type="InterPro" id="IPR000504">
    <property type="entry name" value="RRM_dom"/>
</dbReference>
<evidence type="ECO:0000313" key="5">
    <source>
        <dbReference type="EMBL" id="MPC28971.1"/>
    </source>
</evidence>
<reference evidence="5 6" key="1">
    <citation type="submission" date="2019-05" db="EMBL/GenBank/DDBJ databases">
        <title>Another draft genome of Portunus trituberculatus and its Hox gene families provides insights of decapod evolution.</title>
        <authorList>
            <person name="Jeong J.-H."/>
            <person name="Song I."/>
            <person name="Kim S."/>
            <person name="Choi T."/>
            <person name="Kim D."/>
            <person name="Ryu S."/>
            <person name="Kim W."/>
        </authorList>
    </citation>
    <scope>NUCLEOTIDE SEQUENCE [LARGE SCALE GENOMIC DNA]</scope>
    <source>
        <tissue evidence="5">Muscle</tissue>
    </source>
</reference>
<dbReference type="OrthoDB" id="302770at2759"/>
<organism evidence="5 6">
    <name type="scientific">Portunus trituberculatus</name>
    <name type="common">Swimming crab</name>
    <name type="synonym">Neptunus trituberculatus</name>
    <dbReference type="NCBI Taxonomy" id="210409"/>
    <lineage>
        <taxon>Eukaryota</taxon>
        <taxon>Metazoa</taxon>
        <taxon>Ecdysozoa</taxon>
        <taxon>Arthropoda</taxon>
        <taxon>Crustacea</taxon>
        <taxon>Multicrustacea</taxon>
        <taxon>Malacostraca</taxon>
        <taxon>Eumalacostraca</taxon>
        <taxon>Eucarida</taxon>
        <taxon>Decapoda</taxon>
        <taxon>Pleocyemata</taxon>
        <taxon>Brachyura</taxon>
        <taxon>Eubrachyura</taxon>
        <taxon>Portunoidea</taxon>
        <taxon>Portunidae</taxon>
        <taxon>Portuninae</taxon>
        <taxon>Portunus</taxon>
    </lineage>
</organism>
<sequence length="433" mass="45116">MKEPPSSSSTSSGSSRPPLLQEPRGFGMNVSPFSRWPPPTPPPSPPPLPFTSTAPSLQLIFIDHTIIAPLTCLPMTCPAVFLAGGGMNGQMGGGPRGGGGLFNSPMPDRFGINNGMSNGGIRSGGLMGSGQGQGGPFMGGAGGPGGASLSAMGQPQPGLPQQGAVLMVYGLNKDKMNADRIFNLLCLYGNIVRIKFLKTKEGCAMVQMGDALAVERAVANLNNTTFFGCKMQLGCILHFFNTPPGLDEETLKQVFLEGEVVEPKSIKLFPSKTERSSSGLLEFNNISEALEALVVGNHAPIPNPNTSPTRWPSECRVGTAPHGRLLPAPSRGLQGTPGLLAVRQGVTGLSKSSYSYLWSTGAVSIGSHTVTVSCLHPRVQRCTSYSCGDNGCGAALWDAEADGCLAQVEGCAPGLRRSPAGPLGDLDCRERPV</sequence>
<proteinExistence type="predicted"/>
<dbReference type="SUPFAM" id="SSF54928">
    <property type="entry name" value="RNA-binding domain, RBD"/>
    <property type="match status" value="1"/>
</dbReference>
<dbReference type="InterPro" id="IPR055204">
    <property type="entry name" value="HNRNPL_RRM"/>
</dbReference>
<dbReference type="GO" id="GO:0003723">
    <property type="term" value="F:RNA binding"/>
    <property type="evidence" value="ECO:0007669"/>
    <property type="project" value="UniProtKB-UniRule"/>
</dbReference>
<dbReference type="Proteomes" id="UP000324222">
    <property type="component" value="Unassembled WGS sequence"/>
</dbReference>
<dbReference type="AlphaFoldDB" id="A0A5B7E4R6"/>
<accession>A0A5B7E4R6</accession>
<dbReference type="CDD" id="cd12427">
    <property type="entry name" value="RRM4_hnRNPL_like"/>
    <property type="match status" value="1"/>
</dbReference>
<evidence type="ECO:0000313" key="6">
    <source>
        <dbReference type="Proteomes" id="UP000324222"/>
    </source>
</evidence>
<dbReference type="EMBL" id="VSRR010001995">
    <property type="protein sequence ID" value="MPC28971.1"/>
    <property type="molecule type" value="Genomic_DNA"/>
</dbReference>
<evidence type="ECO:0000256" key="1">
    <source>
        <dbReference type="ARBA" id="ARBA00022884"/>
    </source>
</evidence>
<dbReference type="Gene3D" id="3.30.70.330">
    <property type="match status" value="2"/>
</dbReference>
<evidence type="ECO:0000256" key="2">
    <source>
        <dbReference type="PROSITE-ProRule" id="PRU00176"/>
    </source>
</evidence>